<sequence>MENKDEDVELYLYNQIGDIKDSRINKIEQVLNISPNIPDDLKEAFELYLNLMNEDLLWKKEQRARLQKIEEITRKTELENIKKKILADRTNVWMKVIFLFEITLVILFYLYRIYQKTNVFNVKNYINILWHDFLYLTGNPTVVTSFLLYSIAISILFIFIAAFFSRRIAYRAVHRFERNEKIKNSKIPT</sequence>
<gene>
    <name evidence="2" type="ORF">NCTC13294_01915</name>
</gene>
<organism evidence="2 3">
    <name type="scientific">Cardiobacterium valvarum</name>
    <dbReference type="NCBI Taxonomy" id="194702"/>
    <lineage>
        <taxon>Bacteria</taxon>
        <taxon>Pseudomonadati</taxon>
        <taxon>Pseudomonadota</taxon>
        <taxon>Gammaproteobacteria</taxon>
        <taxon>Cardiobacteriales</taxon>
        <taxon>Cardiobacteriaceae</taxon>
        <taxon>Cardiobacterium</taxon>
    </lineage>
</organism>
<proteinExistence type="predicted"/>
<feature type="transmembrane region" description="Helical" evidence="1">
    <location>
        <begin position="92"/>
        <end position="111"/>
    </location>
</feature>
<accession>A0A381EC52</accession>
<reference evidence="2 3" key="1">
    <citation type="submission" date="2018-06" db="EMBL/GenBank/DDBJ databases">
        <authorList>
            <consortium name="Pathogen Informatics"/>
            <person name="Doyle S."/>
        </authorList>
    </citation>
    <scope>NUCLEOTIDE SEQUENCE [LARGE SCALE GENOMIC DNA]</scope>
    <source>
        <strain evidence="2 3">NCTC13294</strain>
    </source>
</reference>
<dbReference type="EMBL" id="UFUW01000001">
    <property type="protein sequence ID" value="SUX24520.1"/>
    <property type="molecule type" value="Genomic_DNA"/>
</dbReference>
<evidence type="ECO:0000313" key="3">
    <source>
        <dbReference type="Proteomes" id="UP000254572"/>
    </source>
</evidence>
<keyword evidence="3" id="KW-1185">Reference proteome</keyword>
<name>A0A381EC52_9GAMM</name>
<evidence type="ECO:0000256" key="1">
    <source>
        <dbReference type="SAM" id="Phobius"/>
    </source>
</evidence>
<dbReference type="Proteomes" id="UP000254572">
    <property type="component" value="Unassembled WGS sequence"/>
</dbReference>
<evidence type="ECO:0000313" key="2">
    <source>
        <dbReference type="EMBL" id="SUX24520.1"/>
    </source>
</evidence>
<dbReference type="RefSeq" id="WP_115612107.1">
    <property type="nucleotide sequence ID" value="NZ_JBHLZC010000003.1"/>
</dbReference>
<protein>
    <submittedName>
        <fullName evidence="2">Uncharacterized protein</fullName>
    </submittedName>
</protein>
<feature type="transmembrane region" description="Helical" evidence="1">
    <location>
        <begin position="146"/>
        <end position="165"/>
    </location>
</feature>
<keyword evidence="1" id="KW-0472">Membrane</keyword>
<keyword evidence="1" id="KW-1133">Transmembrane helix</keyword>
<dbReference type="OrthoDB" id="9890709at2"/>
<dbReference type="AlphaFoldDB" id="A0A381EC52"/>
<keyword evidence="1" id="KW-0812">Transmembrane</keyword>